<dbReference type="EMBL" id="CACTIH010007243">
    <property type="protein sequence ID" value="CAA3005163.1"/>
    <property type="molecule type" value="Genomic_DNA"/>
</dbReference>
<keyword evidence="1" id="KW-0131">Cell cycle</keyword>
<reference evidence="1 2" key="1">
    <citation type="submission" date="2019-12" db="EMBL/GenBank/DDBJ databases">
        <authorList>
            <person name="Alioto T."/>
            <person name="Alioto T."/>
            <person name="Gomez Garrido J."/>
        </authorList>
    </citation>
    <scope>NUCLEOTIDE SEQUENCE [LARGE SCALE GENOMIC DNA]</scope>
</reference>
<dbReference type="Gramene" id="OE9A021437T1">
    <property type="protein sequence ID" value="OE9A021437C1"/>
    <property type="gene ID" value="OE9A021437"/>
</dbReference>
<sequence length="219" mass="24199">MLRHFLIHSNSQFLDYSKYSFATGDRPEGVIIGKGGRFGGERGLEQNLQKRHGDLLEEKVRVQNLIDAYRIQAKMQEEIATKNPALEMAEAEAAVNQTVTLNLETNKTLAVPEDRNSVLVDTRPDGIPSQQMDAVQENGVNILTVEESTTSHTYSSIQTVPYPSQEVSKTDELPVKHNQITVEDTTNEGQENGMNVVTVTEPQVVQETAGDVSGNVDVF</sequence>
<dbReference type="AlphaFoldDB" id="A0A8S0THR7"/>
<accession>A0A8S0THR7</accession>
<evidence type="ECO:0000313" key="2">
    <source>
        <dbReference type="Proteomes" id="UP000594638"/>
    </source>
</evidence>
<proteinExistence type="predicted"/>
<dbReference type="GO" id="GO:0051301">
    <property type="term" value="P:cell division"/>
    <property type="evidence" value="ECO:0007669"/>
    <property type="project" value="UniProtKB-KW"/>
</dbReference>
<organism evidence="1 2">
    <name type="scientific">Olea europaea subsp. europaea</name>
    <dbReference type="NCBI Taxonomy" id="158383"/>
    <lineage>
        <taxon>Eukaryota</taxon>
        <taxon>Viridiplantae</taxon>
        <taxon>Streptophyta</taxon>
        <taxon>Embryophyta</taxon>
        <taxon>Tracheophyta</taxon>
        <taxon>Spermatophyta</taxon>
        <taxon>Magnoliopsida</taxon>
        <taxon>eudicotyledons</taxon>
        <taxon>Gunneridae</taxon>
        <taxon>Pentapetalae</taxon>
        <taxon>asterids</taxon>
        <taxon>lamiids</taxon>
        <taxon>Lamiales</taxon>
        <taxon>Oleaceae</taxon>
        <taxon>Oleeae</taxon>
        <taxon>Olea</taxon>
    </lineage>
</organism>
<protein>
    <submittedName>
        <fullName evidence="1">Cell division cycle 5</fullName>
    </submittedName>
</protein>
<comment type="caution">
    <text evidence="1">The sequence shown here is derived from an EMBL/GenBank/DDBJ whole genome shotgun (WGS) entry which is preliminary data.</text>
</comment>
<keyword evidence="1" id="KW-0132">Cell division</keyword>
<keyword evidence="2" id="KW-1185">Reference proteome</keyword>
<evidence type="ECO:0000313" key="1">
    <source>
        <dbReference type="EMBL" id="CAA3005163.1"/>
    </source>
</evidence>
<gene>
    <name evidence="1" type="ORF">OLEA9_A021437</name>
</gene>
<dbReference type="Proteomes" id="UP000594638">
    <property type="component" value="Unassembled WGS sequence"/>
</dbReference>
<name>A0A8S0THR7_OLEEU</name>